<dbReference type="InterPro" id="IPR003594">
    <property type="entry name" value="HATPase_dom"/>
</dbReference>
<organism evidence="3">
    <name type="scientific">freshwater metagenome</name>
    <dbReference type="NCBI Taxonomy" id="449393"/>
    <lineage>
        <taxon>unclassified sequences</taxon>
        <taxon>metagenomes</taxon>
        <taxon>ecological metagenomes</taxon>
    </lineage>
</organism>
<dbReference type="PANTHER" id="PTHR35526:SF3">
    <property type="entry name" value="ANTI-SIGMA-F FACTOR RSBW"/>
    <property type="match status" value="1"/>
</dbReference>
<dbReference type="Pfam" id="PF13581">
    <property type="entry name" value="HATPase_c_2"/>
    <property type="match status" value="1"/>
</dbReference>
<dbReference type="PANTHER" id="PTHR35526">
    <property type="entry name" value="ANTI-SIGMA-F FACTOR RSBW-RELATED"/>
    <property type="match status" value="1"/>
</dbReference>
<gene>
    <name evidence="3" type="ORF">UFOPK3402_00113</name>
</gene>
<evidence type="ECO:0000256" key="1">
    <source>
        <dbReference type="ARBA" id="ARBA00022527"/>
    </source>
</evidence>
<proteinExistence type="predicted"/>
<dbReference type="InterPro" id="IPR050267">
    <property type="entry name" value="Anti-sigma-factor_SerPK"/>
</dbReference>
<dbReference type="InterPro" id="IPR036890">
    <property type="entry name" value="HATPase_C_sf"/>
</dbReference>
<feature type="domain" description="Histidine kinase/HSP90-like ATPase" evidence="2">
    <location>
        <begin position="9"/>
        <end position="114"/>
    </location>
</feature>
<keyword evidence="1" id="KW-0723">Serine/threonine-protein kinase</keyword>
<dbReference type="EMBL" id="CAFBLS010000008">
    <property type="protein sequence ID" value="CAB4859137.1"/>
    <property type="molecule type" value="Genomic_DNA"/>
</dbReference>
<reference evidence="3" key="1">
    <citation type="submission" date="2020-05" db="EMBL/GenBank/DDBJ databases">
        <authorList>
            <person name="Chiriac C."/>
            <person name="Salcher M."/>
            <person name="Ghai R."/>
            <person name="Kavagutti S V."/>
        </authorList>
    </citation>
    <scope>NUCLEOTIDE SEQUENCE</scope>
</reference>
<keyword evidence="1" id="KW-0808">Transferase</keyword>
<dbReference type="CDD" id="cd16936">
    <property type="entry name" value="HATPase_RsbW-like"/>
    <property type="match status" value="1"/>
</dbReference>
<accession>A0A6J7CLC3</accession>
<protein>
    <submittedName>
        <fullName evidence="3">Unannotated protein</fullName>
    </submittedName>
</protein>
<evidence type="ECO:0000259" key="2">
    <source>
        <dbReference type="Pfam" id="PF13581"/>
    </source>
</evidence>
<sequence>MTPPITLSFPAHSAHVSLARHVAAALAARMEFTIDQVEDVRLAIDEACSHLITGGDEVVTCLFMVDGNGLTMIVTSDAAHSPLPDPNGFGWIVMRALVDEVTAADDHGRVTITLRIRGLEPAGA</sequence>
<dbReference type="GO" id="GO:0004674">
    <property type="term" value="F:protein serine/threonine kinase activity"/>
    <property type="evidence" value="ECO:0007669"/>
    <property type="project" value="UniProtKB-KW"/>
</dbReference>
<dbReference type="Gene3D" id="3.30.565.10">
    <property type="entry name" value="Histidine kinase-like ATPase, C-terminal domain"/>
    <property type="match status" value="1"/>
</dbReference>
<keyword evidence="1" id="KW-0418">Kinase</keyword>
<dbReference type="AlphaFoldDB" id="A0A6J7CLC3"/>
<evidence type="ECO:0000313" key="3">
    <source>
        <dbReference type="EMBL" id="CAB4859137.1"/>
    </source>
</evidence>
<name>A0A6J7CLC3_9ZZZZ</name>